<keyword evidence="6" id="KW-0812">Transmembrane</keyword>
<dbReference type="GeneID" id="69580473"/>
<dbReference type="Gene3D" id="6.10.280.130">
    <property type="match status" value="1"/>
</dbReference>
<dbReference type="InterPro" id="IPR036909">
    <property type="entry name" value="Cyt_c-like_dom_sf"/>
</dbReference>
<dbReference type="EMBL" id="CP022389">
    <property type="protein sequence ID" value="ATA93855.1"/>
    <property type="molecule type" value="Genomic_DNA"/>
</dbReference>
<evidence type="ECO:0000256" key="3">
    <source>
        <dbReference type="ARBA" id="ARBA00023004"/>
    </source>
</evidence>
<dbReference type="InterPro" id="IPR038414">
    <property type="entry name" value="CcoP_N_sf"/>
</dbReference>
<dbReference type="RefSeq" id="WP_013998126.1">
    <property type="nucleotide sequence ID" value="NZ_BOQI01000001.1"/>
</dbReference>
<dbReference type="PANTHER" id="PTHR33751">
    <property type="entry name" value="CBB3-TYPE CYTOCHROME C OXIDASE SUBUNIT FIXP"/>
    <property type="match status" value="1"/>
</dbReference>
<keyword evidence="1" id="KW-0349">Heme</keyword>
<dbReference type="GO" id="GO:0009055">
    <property type="term" value="F:electron transfer activity"/>
    <property type="evidence" value="ECO:0007669"/>
    <property type="project" value="InterPro"/>
</dbReference>
<feature type="region of interest" description="Disordered" evidence="5">
    <location>
        <begin position="268"/>
        <end position="299"/>
    </location>
</feature>
<feature type="transmembrane region" description="Helical" evidence="6">
    <location>
        <begin position="123"/>
        <end position="140"/>
    </location>
</feature>
<dbReference type="Pfam" id="PF13442">
    <property type="entry name" value="Cytochrome_CBB3"/>
    <property type="match status" value="1"/>
</dbReference>
<evidence type="ECO:0000313" key="8">
    <source>
        <dbReference type="Proteomes" id="UP000243753"/>
    </source>
</evidence>
<keyword evidence="4" id="KW-0175">Coiled coil</keyword>
<keyword evidence="6" id="KW-1133">Transmembrane helix</keyword>
<evidence type="ECO:0000256" key="4">
    <source>
        <dbReference type="SAM" id="Coils"/>
    </source>
</evidence>
<dbReference type="InterPro" id="IPR032858">
    <property type="entry name" value="CcoP_N"/>
</dbReference>
<feature type="coiled-coil region" evidence="4">
    <location>
        <begin position="144"/>
        <end position="178"/>
    </location>
</feature>
<gene>
    <name evidence="7" type="ORF">CGC54_05655</name>
</gene>
<name>A0A250EW08_9FLAO</name>
<reference evidence="8" key="1">
    <citation type="submission" date="2017-06" db="EMBL/GenBank/DDBJ databases">
        <title>Capnocytophaga spp. assemblies.</title>
        <authorList>
            <person name="Gulvik C.A."/>
        </authorList>
    </citation>
    <scope>NUCLEOTIDE SEQUENCE [LARGE SCALE GENOMIC DNA]</scope>
    <source>
        <strain evidence="8">H3936</strain>
    </source>
</reference>
<feature type="transmembrane region" description="Helical" evidence="6">
    <location>
        <begin position="39"/>
        <end position="60"/>
    </location>
</feature>
<dbReference type="Gene3D" id="1.10.760.10">
    <property type="entry name" value="Cytochrome c-like domain"/>
    <property type="match status" value="1"/>
</dbReference>
<feature type="transmembrane region" description="Helical" evidence="6">
    <location>
        <begin position="6"/>
        <end position="27"/>
    </location>
</feature>
<dbReference type="GO" id="GO:0020037">
    <property type="term" value="F:heme binding"/>
    <property type="evidence" value="ECO:0007669"/>
    <property type="project" value="InterPro"/>
</dbReference>
<dbReference type="InterPro" id="IPR050597">
    <property type="entry name" value="Cytochrome_c_Oxidase_Subunit"/>
</dbReference>
<dbReference type="Pfam" id="PF14715">
    <property type="entry name" value="FixP_N"/>
    <property type="match status" value="1"/>
</dbReference>
<dbReference type="PROSITE" id="PS51007">
    <property type="entry name" value="CYTC"/>
    <property type="match status" value="1"/>
</dbReference>
<dbReference type="InterPro" id="IPR009056">
    <property type="entry name" value="Cyt_c-like_dom"/>
</dbReference>
<dbReference type="GO" id="GO:0046872">
    <property type="term" value="F:metal ion binding"/>
    <property type="evidence" value="ECO:0007669"/>
    <property type="project" value="UniProtKB-KW"/>
</dbReference>
<keyword evidence="6" id="KW-0472">Membrane</keyword>
<dbReference type="Proteomes" id="UP000243753">
    <property type="component" value="Chromosome"/>
</dbReference>
<dbReference type="SUPFAM" id="SSF46626">
    <property type="entry name" value="Cytochrome c"/>
    <property type="match status" value="1"/>
</dbReference>
<dbReference type="OMA" id="VACHMAD"/>
<evidence type="ECO:0000256" key="1">
    <source>
        <dbReference type="ARBA" id="ARBA00022617"/>
    </source>
</evidence>
<sequence>MRNFTSFLRVTSIVALAALVAEFFLGSWEKPAIITYPEIPVFLVFLTIVLIIVEIMLGSLKTLAEAIMTEEQRQKHKEAAKNAWYRRFYAKMLDQKPIEKESEIILDHDYDGIKELDNTLPPWWVYMFYLTIIFAGIYMVRYHILGADNQKTEYEKAVAEAQLQIEEYKRNAPDLLNADNVELLTDAADISAGKVAFETNCVACHMADGGGGIGPNLTDDYWILGGGIKEIFTTISEGGREGKGMVPWKSTLKPREIAQVASYIKSLRGKTPANPKEPEGDLWVEQTTSQDTQEQEVSL</sequence>
<dbReference type="PANTHER" id="PTHR33751:SF1">
    <property type="entry name" value="CBB3-TYPE CYTOCHROME C OXIDASE SUBUNIT FIXP"/>
    <property type="match status" value="1"/>
</dbReference>
<evidence type="ECO:0000313" key="7">
    <source>
        <dbReference type="EMBL" id="ATA93855.1"/>
    </source>
</evidence>
<keyword evidence="3" id="KW-0408">Iron</keyword>
<keyword evidence="2" id="KW-0479">Metal-binding</keyword>
<organism evidence="7 8">
    <name type="scientific">Capnocytophaga canimorsus</name>
    <dbReference type="NCBI Taxonomy" id="28188"/>
    <lineage>
        <taxon>Bacteria</taxon>
        <taxon>Pseudomonadati</taxon>
        <taxon>Bacteroidota</taxon>
        <taxon>Flavobacteriia</taxon>
        <taxon>Flavobacteriales</taxon>
        <taxon>Flavobacteriaceae</taxon>
        <taxon>Capnocytophaga</taxon>
    </lineage>
</organism>
<evidence type="ECO:0000256" key="5">
    <source>
        <dbReference type="SAM" id="MobiDB-lite"/>
    </source>
</evidence>
<accession>A0A250EW08</accession>
<evidence type="ECO:0000256" key="2">
    <source>
        <dbReference type="ARBA" id="ARBA00022723"/>
    </source>
</evidence>
<feature type="compositionally biased region" description="Low complexity" evidence="5">
    <location>
        <begin position="285"/>
        <end position="299"/>
    </location>
</feature>
<dbReference type="AlphaFoldDB" id="A0A250EW08"/>
<evidence type="ECO:0000256" key="6">
    <source>
        <dbReference type="SAM" id="Phobius"/>
    </source>
</evidence>
<proteinExistence type="predicted"/>
<protein>
    <submittedName>
        <fullName evidence="7">Cytochrome C oxidase subunit III</fullName>
    </submittedName>
</protein>